<proteinExistence type="predicted"/>
<dbReference type="EMBL" id="QRHL01000007">
    <property type="protein sequence ID" value="RHF72746.1"/>
    <property type="molecule type" value="Genomic_DNA"/>
</dbReference>
<accession>A0A414PW72</accession>
<comment type="caution">
    <text evidence="2">The sequence shown here is derived from an EMBL/GenBank/DDBJ whole genome shotgun (WGS) entry which is preliminary data.</text>
</comment>
<sequence>MKKLLIISLFIISALSFADNNPYDYVEDKLQLKYVELTDGKNKLDIDDIDVGSFNNKIYVNMEVEAFSGDGGWSKFDKASYDKIATQIADDIRKMTNTSDKIEITLVLEREIGKDMLLHEGEY</sequence>
<evidence type="ECO:0008006" key="4">
    <source>
        <dbReference type="Google" id="ProtNLM"/>
    </source>
</evidence>
<gene>
    <name evidence="2" type="ORF">DW663_06110</name>
</gene>
<evidence type="ECO:0000313" key="3">
    <source>
        <dbReference type="Proteomes" id="UP000284676"/>
    </source>
</evidence>
<evidence type="ECO:0000256" key="1">
    <source>
        <dbReference type="SAM" id="SignalP"/>
    </source>
</evidence>
<protein>
    <recommendedName>
        <fullName evidence="4">Beta-lactamase-inhibitor-like PepSY-like domain-containing protein</fullName>
    </recommendedName>
</protein>
<dbReference type="Proteomes" id="UP000284676">
    <property type="component" value="Unassembled WGS sequence"/>
</dbReference>
<organism evidence="2 3">
    <name type="scientific">Fusobacterium mortiferum</name>
    <dbReference type="NCBI Taxonomy" id="850"/>
    <lineage>
        <taxon>Bacteria</taxon>
        <taxon>Fusobacteriati</taxon>
        <taxon>Fusobacteriota</taxon>
        <taxon>Fusobacteriia</taxon>
        <taxon>Fusobacteriales</taxon>
        <taxon>Fusobacteriaceae</taxon>
        <taxon>Fusobacterium</taxon>
    </lineage>
</organism>
<keyword evidence="1" id="KW-0732">Signal</keyword>
<feature type="chain" id="PRO_5019444273" description="Beta-lactamase-inhibitor-like PepSY-like domain-containing protein" evidence="1">
    <location>
        <begin position="19"/>
        <end position="123"/>
    </location>
</feature>
<feature type="signal peptide" evidence="1">
    <location>
        <begin position="1"/>
        <end position="18"/>
    </location>
</feature>
<evidence type="ECO:0000313" key="2">
    <source>
        <dbReference type="EMBL" id="RHF72746.1"/>
    </source>
</evidence>
<dbReference type="AlphaFoldDB" id="A0A414PW72"/>
<dbReference type="RefSeq" id="WP_005886486.1">
    <property type="nucleotide sequence ID" value="NZ_CABMMQ010000002.1"/>
</dbReference>
<dbReference type="GeneID" id="62764477"/>
<reference evidence="2 3" key="1">
    <citation type="submission" date="2018-08" db="EMBL/GenBank/DDBJ databases">
        <title>A genome reference for cultivated species of the human gut microbiota.</title>
        <authorList>
            <person name="Zou Y."/>
            <person name="Xue W."/>
            <person name="Luo G."/>
        </authorList>
    </citation>
    <scope>NUCLEOTIDE SEQUENCE [LARGE SCALE GENOMIC DNA]</scope>
    <source>
        <strain evidence="2 3">AM25-1</strain>
    </source>
</reference>
<name>A0A414PW72_FUSMR</name>